<proteinExistence type="predicted"/>
<keyword evidence="2 4" id="KW-0963">Cytoplasm</keyword>
<gene>
    <name evidence="7" type="ORF">HK100_009408</name>
</gene>
<evidence type="ECO:0000256" key="2">
    <source>
        <dbReference type="ARBA" id="ARBA00022490"/>
    </source>
</evidence>
<dbReference type="InterPro" id="IPR016071">
    <property type="entry name" value="Staphylococal_nuclease_OB-fold"/>
</dbReference>
<dbReference type="Gene3D" id="2.30.30.140">
    <property type="match status" value="1"/>
</dbReference>
<evidence type="ECO:0000259" key="6">
    <source>
        <dbReference type="PROSITE" id="PS50830"/>
    </source>
</evidence>
<dbReference type="SUPFAM" id="SSF50199">
    <property type="entry name" value="Staphylococcal nuclease"/>
    <property type="match status" value="5"/>
</dbReference>
<feature type="domain" description="TNase-like" evidence="6">
    <location>
        <begin position="174"/>
        <end position="321"/>
    </location>
</feature>
<dbReference type="GO" id="GO:0031047">
    <property type="term" value="P:regulatory ncRNA-mediated gene silencing"/>
    <property type="evidence" value="ECO:0007669"/>
    <property type="project" value="UniProtKB-UniRule"/>
</dbReference>
<comment type="caution">
    <text evidence="7">The sequence shown here is derived from an EMBL/GenBank/DDBJ whole genome shotgun (WGS) entry which is preliminary data.</text>
</comment>
<dbReference type="Gene3D" id="2.40.50.90">
    <property type="match status" value="5"/>
</dbReference>
<sequence>MSLPNNGRAFVKSVLSGDSLIIRGRPVAGPPPERIISLANIVAPRMGTAADPSKEEIGAFESREFLRKLLIGKEVAFKVEYTTTTNNRDFGSLTLAPPGVDGETNVARLMVQNGWAKVKSDTKRTPSDEQIALLELEAAAQAGGLGLWSSKLSSRSVSFSLLDARSFLNLYKGKPVPALVEQVRDANTIRIAVIVPDSEDSSKTIHQYLNISLTGIKAPVYRANVPNVEDLIEPFSQEAKYFVESRLLQRDVNVILEGLNPNGIFIASLIHKVGGSIAEALLVEGYASIVSWQVGMITGGPEKLRVAELKAKEKKLRIWKSFVSKTPTSTNGKSVVTDYDAIVTRIMGPDSIMIVPAANPSAPERRIFFSSLRAPPKSKEGETVENGLIHETREFLRQKLIGKTVHVVIDFVKPKENGFEERECASVTLGETNIAETLISRGLATALRHRKDDDNRASNYDALLLAEDKAIKGLKGIHSGKESPSYRFVDASESATKAKGFLTALQRNKSVSGVVEFAASGSRFKVWIPSQNIKITLVLGGVRTPKTARLNSNSNEKSEPFGQEALDLANRRALQRDVEVSIESIDKVGGFIGSLFVPAPTSSNAGAVSVLGISGNARSTITENFAVLLLDAGFATVHDYSAAQSPQGTLLYAAEKRAQDKRAGIWSIRDPVEEARQKEEAAAAANGNENFKDIVQEVYVSEIGNAGEIHIQTVGPELERLEKMMADFASFHKNHQPSLAQTPKANDYVSAKFTADNQWYRARVREVNNETKKIFVTFIDYGNSESLPLTQLRALTSQFGLTVLPAQSKEARLAFLTVPPTGAEGGDVAYDRLRDDMEGQKLVARIIGIVGGVSQVVLSVPGKDGVGECLNLTLVADGIAYIDRQVVKQHEQNAKISGGQTNGQPKILKKEVLAALVTAQEIARKNRVGLWRYGDFRDDE</sequence>
<dbReference type="InterPro" id="IPR002999">
    <property type="entry name" value="Tudor"/>
</dbReference>
<dbReference type="GO" id="GO:0005634">
    <property type="term" value="C:nucleus"/>
    <property type="evidence" value="ECO:0007669"/>
    <property type="project" value="TreeGrafter"/>
</dbReference>
<dbReference type="GO" id="GO:0005829">
    <property type="term" value="C:cytosol"/>
    <property type="evidence" value="ECO:0007669"/>
    <property type="project" value="UniProtKB-UniRule"/>
</dbReference>
<keyword evidence="3" id="KW-0677">Repeat</keyword>
<feature type="domain" description="TNase-like" evidence="6">
    <location>
        <begin position="509"/>
        <end position="668"/>
    </location>
</feature>
<organism evidence="7 8">
    <name type="scientific">Physocladia obscura</name>
    <dbReference type="NCBI Taxonomy" id="109957"/>
    <lineage>
        <taxon>Eukaryota</taxon>
        <taxon>Fungi</taxon>
        <taxon>Fungi incertae sedis</taxon>
        <taxon>Chytridiomycota</taxon>
        <taxon>Chytridiomycota incertae sedis</taxon>
        <taxon>Chytridiomycetes</taxon>
        <taxon>Chytridiales</taxon>
        <taxon>Chytriomycetaceae</taxon>
        <taxon>Physocladia</taxon>
    </lineage>
</organism>
<dbReference type="SUPFAM" id="SSF63748">
    <property type="entry name" value="Tudor/PWWP/MBT"/>
    <property type="match status" value="1"/>
</dbReference>
<reference evidence="7" key="1">
    <citation type="submission" date="2020-05" db="EMBL/GenBank/DDBJ databases">
        <title>Phylogenomic resolution of chytrid fungi.</title>
        <authorList>
            <person name="Stajich J.E."/>
            <person name="Amses K."/>
            <person name="Simmons R."/>
            <person name="Seto K."/>
            <person name="Myers J."/>
            <person name="Bonds A."/>
            <person name="Quandt C.A."/>
            <person name="Barry K."/>
            <person name="Liu P."/>
            <person name="Grigoriev I."/>
            <person name="Longcore J.E."/>
            <person name="James T.Y."/>
        </authorList>
    </citation>
    <scope>NUCLEOTIDE SEQUENCE</scope>
    <source>
        <strain evidence="7">JEL0513</strain>
    </source>
</reference>
<name>A0AAD5XJA9_9FUNG</name>
<dbReference type="SMART" id="SM00333">
    <property type="entry name" value="TUDOR"/>
    <property type="match status" value="1"/>
</dbReference>
<dbReference type="Proteomes" id="UP001211907">
    <property type="component" value="Unassembled WGS sequence"/>
</dbReference>
<dbReference type="SMART" id="SM00318">
    <property type="entry name" value="SNc"/>
    <property type="match status" value="4"/>
</dbReference>
<feature type="domain" description="TNase-like" evidence="6">
    <location>
        <begin position="5"/>
        <end position="150"/>
    </location>
</feature>
<dbReference type="GO" id="GO:0004518">
    <property type="term" value="F:nuclease activity"/>
    <property type="evidence" value="ECO:0007669"/>
    <property type="project" value="TreeGrafter"/>
</dbReference>
<dbReference type="PANTHER" id="PTHR12302:SF2">
    <property type="entry name" value="STAPHYLOCOCCAL NUCLEASE DOMAIN-CONTAINING PROTEIN 1"/>
    <property type="match status" value="1"/>
</dbReference>
<dbReference type="GO" id="GO:0006402">
    <property type="term" value="P:mRNA catabolic process"/>
    <property type="evidence" value="ECO:0007669"/>
    <property type="project" value="UniProtKB-UniRule"/>
</dbReference>
<dbReference type="Pfam" id="PF00565">
    <property type="entry name" value="SNase"/>
    <property type="match status" value="4"/>
</dbReference>
<evidence type="ECO:0000256" key="1">
    <source>
        <dbReference type="ARBA" id="ARBA00004496"/>
    </source>
</evidence>
<dbReference type="AlphaFoldDB" id="A0AAD5XJA9"/>
<dbReference type="GO" id="GO:0031332">
    <property type="term" value="C:RNAi effector complex"/>
    <property type="evidence" value="ECO:0007669"/>
    <property type="project" value="InterPro"/>
</dbReference>
<dbReference type="InterPro" id="IPR016685">
    <property type="entry name" value="Silence_cplx_Nase-comp_TudorSN"/>
</dbReference>
<accession>A0AAD5XJA9</accession>
<dbReference type="FunFam" id="2.40.50.90:FF:000002">
    <property type="entry name" value="Staphylococcal nuclease domain-containing protein"/>
    <property type="match status" value="1"/>
</dbReference>
<evidence type="ECO:0000259" key="5">
    <source>
        <dbReference type="PROSITE" id="PS50304"/>
    </source>
</evidence>
<dbReference type="PIRSF" id="PIRSF017179">
    <property type="entry name" value="RISC-Tudor-SN"/>
    <property type="match status" value="1"/>
</dbReference>
<dbReference type="EMBL" id="JADGJH010000482">
    <property type="protein sequence ID" value="KAJ3128032.1"/>
    <property type="molecule type" value="Genomic_DNA"/>
</dbReference>
<feature type="domain" description="TNase-like" evidence="6">
    <location>
        <begin position="337"/>
        <end position="480"/>
    </location>
</feature>
<evidence type="ECO:0000256" key="3">
    <source>
        <dbReference type="ARBA" id="ARBA00022737"/>
    </source>
</evidence>
<evidence type="ECO:0000256" key="4">
    <source>
        <dbReference type="PIRNR" id="PIRNR017179"/>
    </source>
</evidence>
<dbReference type="InterPro" id="IPR035437">
    <property type="entry name" value="SNase_OB-fold_sf"/>
</dbReference>
<protein>
    <submittedName>
        <fullName evidence="7">Uncharacterized protein</fullName>
    </submittedName>
</protein>
<evidence type="ECO:0000313" key="8">
    <source>
        <dbReference type="Proteomes" id="UP001211907"/>
    </source>
</evidence>
<dbReference type="PANTHER" id="PTHR12302">
    <property type="entry name" value="EBNA2 BINDING PROTEIN P100"/>
    <property type="match status" value="1"/>
</dbReference>
<dbReference type="Pfam" id="PF00567">
    <property type="entry name" value="TUDOR"/>
    <property type="match status" value="1"/>
</dbReference>
<dbReference type="FunFam" id="2.40.50.90:FF:000018">
    <property type="entry name" value="Ribonuclease"/>
    <property type="match status" value="1"/>
</dbReference>
<dbReference type="FunFam" id="2.30.30.140:FF:000018">
    <property type="entry name" value="Serine/threonine-protein kinase 31"/>
    <property type="match status" value="1"/>
</dbReference>
<feature type="domain" description="Tudor" evidence="5">
    <location>
        <begin position="742"/>
        <end position="802"/>
    </location>
</feature>
<dbReference type="GO" id="GO:0003723">
    <property type="term" value="F:RNA binding"/>
    <property type="evidence" value="ECO:0007669"/>
    <property type="project" value="UniProtKB-UniRule"/>
</dbReference>
<dbReference type="PROSITE" id="PS50830">
    <property type="entry name" value="TNASE_3"/>
    <property type="match status" value="4"/>
</dbReference>
<evidence type="ECO:0000313" key="7">
    <source>
        <dbReference type="EMBL" id="KAJ3128032.1"/>
    </source>
</evidence>
<keyword evidence="8" id="KW-1185">Reference proteome</keyword>
<comment type="subcellular location">
    <subcellularLocation>
        <location evidence="1 4">Cytoplasm</location>
    </subcellularLocation>
</comment>
<dbReference type="PROSITE" id="PS50304">
    <property type="entry name" value="TUDOR"/>
    <property type="match status" value="1"/>
</dbReference>